<evidence type="ECO:0000313" key="4">
    <source>
        <dbReference type="EMBL" id="SCY84214.1"/>
    </source>
</evidence>
<dbReference type="EMBL" id="FMVF01000012">
    <property type="protein sequence ID" value="SCY84214.1"/>
    <property type="molecule type" value="Genomic_DNA"/>
</dbReference>
<dbReference type="AlphaFoldDB" id="A0A1G5J7M6"/>
<evidence type="ECO:0000259" key="3">
    <source>
        <dbReference type="Pfam" id="PF00149"/>
    </source>
</evidence>
<dbReference type="InterPro" id="IPR051558">
    <property type="entry name" value="Metallophosphoesterase_PAP"/>
</dbReference>
<sequence>MKIFRDRNAKLRYRLCTLVLLAFVFQFFYSCATHHSQFGDRKPALIKDDFDNPKNISHSFYLIGDAGNADEPQAQKLLSVFEQRLQKADSASTLLFLGDNIYPSGMPSKGNAFRGSAEQKLDKQIAVTKKFKGKPIFIPGNHDWYNGTDGLREQEKYVNDALKKKKSFLPRKNCGIDHIDINDNVALIVIDSEWYLQDWDNHPKINEDCDIKTRDQFFLELESEINKSQNKTLVLAMHHPVLSNGPHGGQFSLEKELFPFKQRVPLPVIGSIINLLRKTTGVSPEDLQNKKYNAFAKRVRAMVQDKTNVIIVSGHEHNLQYIDNEGIKQVVSGAGSKQEAARAINKNDFSFGRGGYAVVDIHKNGAAKLSFYGLDSQGKEALLFKTQPLAARPKHNLKEYPKQFPTTKDTSIYTAQMTSKGAAYRFLWGNHYRKYYSMKIKAKAVSLDTIYGGLKPTIAGGGHQSLSLRLADKKGKEYVMRGLKKSATRFIQSVEAFKDQSIEKDFRDTYAERFVMDFYTTSHPYTPFVVGQLADRLGINHTNPMLYYVPKQNSLGLFNEDFGDQLYLVEERPTDEWKDLASFGKPDKIVGTDDVLANVVADEKYEVDEKAFMRARMFDMLIGDWDRHQDQWRWGEHKIDGKVVYRPIPRDRDQAFAKYDGSLLLLLMKMPPLRHMKKFTADLKSIKWFNRNGHPLDLAFVTKAQEKDWVEQARYVAGNLSDADIDRAFENVPDEVKDQTIDRIKSQLKTRRKHLERYARQYYKILQKTVLVVGTEKKDKFVVERNGNATHVKVYRMKKDGEQLVHDRTYHAPQTKELWLYGLNDEDLFEVKGKGNRKIKVRLLGGQDNDTYYITSGRKVALYDFKTNNIIDNPGHATAVLSNNYALNTYDYKKPKYNVFAGYPMIGFNPDDGVKVGGILNYTVNGFKRAPYSQKHAFKGNYYFATDGFEMSYKGTFPQVIGRWNFVVDALFTSPNFSINFFGIGNETKNYQKTVGRDYNRVKIRALRFAPSMQWVGEMGGSFTTKLAFERVKIANTTNRLVTFLGVVNPDVFNYNNFADVNAEYSFENYDRAANPTLGIHFSVLGGFKMNIEETKRRFGYGEAALGFNYRISSDGRLVLATMLKGKSMFDDGYEFWQAPTVGGDNDLRGFRNQRFSGKTTFFQSSDLRYDLGKLRTGFVPMTYGVFGGFDYGRVWIKNDASNQWHHSAGGGLWLNGVNLITAKLSYFQSSDGGRISFGLGLGF</sequence>
<dbReference type="STRING" id="490189.SAMN02927903_02585"/>
<accession>A0A1G5J7M6</accession>
<evidence type="ECO:0000256" key="2">
    <source>
        <dbReference type="ARBA" id="ARBA00022801"/>
    </source>
</evidence>
<evidence type="ECO:0000256" key="1">
    <source>
        <dbReference type="ARBA" id="ARBA00022729"/>
    </source>
</evidence>
<dbReference type="RefSeq" id="WP_091144670.1">
    <property type="nucleotide sequence ID" value="NZ_FMVF01000012.1"/>
</dbReference>
<dbReference type="PANTHER" id="PTHR10161:SF14">
    <property type="entry name" value="TARTRATE-RESISTANT ACID PHOSPHATASE TYPE 5"/>
    <property type="match status" value="1"/>
</dbReference>
<dbReference type="OrthoDB" id="333971at2"/>
<dbReference type="Proteomes" id="UP000199354">
    <property type="component" value="Unassembled WGS sequence"/>
</dbReference>
<dbReference type="GO" id="GO:0016787">
    <property type="term" value="F:hydrolase activity"/>
    <property type="evidence" value="ECO:0007669"/>
    <property type="project" value="UniProtKB-KW"/>
</dbReference>
<dbReference type="Gene3D" id="3.60.21.10">
    <property type="match status" value="1"/>
</dbReference>
<dbReference type="InterPro" id="IPR004843">
    <property type="entry name" value="Calcineurin-like_PHP"/>
</dbReference>
<dbReference type="PANTHER" id="PTHR10161">
    <property type="entry name" value="TARTRATE-RESISTANT ACID PHOSPHATASE TYPE 5"/>
    <property type="match status" value="1"/>
</dbReference>
<organism evidence="4 5">
    <name type="scientific">Flavobacterium caeni</name>
    <dbReference type="NCBI Taxonomy" id="490189"/>
    <lineage>
        <taxon>Bacteria</taxon>
        <taxon>Pseudomonadati</taxon>
        <taxon>Bacteroidota</taxon>
        <taxon>Flavobacteriia</taxon>
        <taxon>Flavobacteriales</taxon>
        <taxon>Flavobacteriaceae</taxon>
        <taxon>Flavobacterium</taxon>
    </lineage>
</organism>
<gene>
    <name evidence="4" type="ORF">SAMN02927903_02585</name>
</gene>
<evidence type="ECO:0000313" key="5">
    <source>
        <dbReference type="Proteomes" id="UP000199354"/>
    </source>
</evidence>
<keyword evidence="1" id="KW-0732">Signal</keyword>
<proteinExistence type="predicted"/>
<reference evidence="4 5" key="1">
    <citation type="submission" date="2016-10" db="EMBL/GenBank/DDBJ databases">
        <authorList>
            <person name="de Groot N.N."/>
        </authorList>
    </citation>
    <scope>NUCLEOTIDE SEQUENCE [LARGE SCALE GENOMIC DNA]</scope>
    <source>
        <strain evidence="4 5">CGMCC 1.7031</strain>
    </source>
</reference>
<protein>
    <submittedName>
        <fullName evidence="4">Calcineurin-like phosphoesterase</fullName>
    </submittedName>
</protein>
<dbReference type="SUPFAM" id="SSF56300">
    <property type="entry name" value="Metallo-dependent phosphatases"/>
    <property type="match status" value="1"/>
</dbReference>
<name>A0A1G5J7M6_9FLAO</name>
<dbReference type="Pfam" id="PF00149">
    <property type="entry name" value="Metallophos"/>
    <property type="match status" value="1"/>
</dbReference>
<feature type="domain" description="Calcineurin-like phosphoesterase" evidence="3">
    <location>
        <begin position="60"/>
        <end position="259"/>
    </location>
</feature>
<dbReference type="PROSITE" id="PS51257">
    <property type="entry name" value="PROKAR_LIPOPROTEIN"/>
    <property type="match status" value="1"/>
</dbReference>
<dbReference type="InterPro" id="IPR029052">
    <property type="entry name" value="Metallo-depent_PP-like"/>
</dbReference>
<keyword evidence="5" id="KW-1185">Reference proteome</keyword>
<keyword evidence="2" id="KW-0378">Hydrolase</keyword>